<sequence length="476" mass="52771">MPPSELLVHFCTRLLFFQQSKNRVESPCTRLLARPQYTKTILKSSASSALIPEIKGHTMRLLIPRYCLNGILVLCLITNFAVAADDWRVWRGPNANNIATEGETPPTKWGESENIRWKAALPGRGHSSPIVVNDRVLISTADEAKQIQSVVCFDRASGRQLWKTDVSQGDFAPKIHQKNTHASPTLASNGKMVFAVFPQFDRIQLTALGLDGKQKWQIKAGGYLPQAYQFGYAPSPLLYEGNVIVTSEYEKNGFIAAFDQQTGREVWRIKRPEKMNFSTPIVTRIAGRDQMLLSGNAKVASFDPQTGRDLWSAPAMWLVSCGTMVWDNDLVFTSGGFPLKGTMAVKADGSGKVVWTNRVKCYEQSMLAHAGYLYAVDDNGIAYCWNAQTGKEQWKSRLGGKVSSSPVLANGNLYLTNERGTTFVFRANPDKFELVAENQLGDEGFATPAFCGDQIFHRAATSASGKRQEFLYCIGE</sequence>
<keyword evidence="3" id="KW-1185">Reference proteome</keyword>
<proteinExistence type="predicted"/>
<dbReference type="InterPro" id="IPR015943">
    <property type="entry name" value="WD40/YVTN_repeat-like_dom_sf"/>
</dbReference>
<feature type="domain" description="Pyrrolo-quinoline quinone repeat" evidence="1">
    <location>
        <begin position="348"/>
        <end position="421"/>
    </location>
</feature>
<dbReference type="Gene3D" id="2.40.10.480">
    <property type="match status" value="1"/>
</dbReference>
<evidence type="ECO:0000313" key="2">
    <source>
        <dbReference type="EMBL" id="QDV52049.1"/>
    </source>
</evidence>
<gene>
    <name evidence="2" type="ORF">Enr17x_41080</name>
</gene>
<feature type="domain" description="Pyrrolo-quinoline quinone repeat" evidence="1">
    <location>
        <begin position="148"/>
        <end position="314"/>
    </location>
</feature>
<dbReference type="SUPFAM" id="SSF50998">
    <property type="entry name" value="Quinoprotein alcohol dehydrogenase-like"/>
    <property type="match status" value="1"/>
</dbReference>
<dbReference type="KEGG" id="gfm:Enr17x_41080"/>
<dbReference type="Proteomes" id="UP000318313">
    <property type="component" value="Chromosome"/>
</dbReference>
<dbReference type="InterPro" id="IPR018391">
    <property type="entry name" value="PQQ_b-propeller_rpt"/>
</dbReference>
<dbReference type="InterPro" id="IPR002372">
    <property type="entry name" value="PQQ_rpt_dom"/>
</dbReference>
<dbReference type="InterPro" id="IPR011047">
    <property type="entry name" value="Quinoprotein_ADH-like_sf"/>
</dbReference>
<protein>
    <submittedName>
        <fullName evidence="2">Outer membrane biogenesis protein BamB</fullName>
    </submittedName>
</protein>
<dbReference type="PANTHER" id="PTHR34512:SF30">
    <property type="entry name" value="OUTER MEMBRANE PROTEIN ASSEMBLY FACTOR BAMB"/>
    <property type="match status" value="1"/>
</dbReference>
<evidence type="ECO:0000313" key="3">
    <source>
        <dbReference type="Proteomes" id="UP000318313"/>
    </source>
</evidence>
<dbReference type="Gene3D" id="2.130.10.10">
    <property type="entry name" value="YVTN repeat-like/Quinoprotein amine dehydrogenase"/>
    <property type="match status" value="1"/>
</dbReference>
<dbReference type="EMBL" id="CP037452">
    <property type="protein sequence ID" value="QDV52049.1"/>
    <property type="molecule type" value="Genomic_DNA"/>
</dbReference>
<reference evidence="2 3" key="1">
    <citation type="submission" date="2019-03" db="EMBL/GenBank/DDBJ databases">
        <title>Deep-cultivation of Planctomycetes and their phenomic and genomic characterization uncovers novel biology.</title>
        <authorList>
            <person name="Wiegand S."/>
            <person name="Jogler M."/>
            <person name="Boedeker C."/>
            <person name="Pinto D."/>
            <person name="Vollmers J."/>
            <person name="Rivas-Marin E."/>
            <person name="Kohn T."/>
            <person name="Peeters S.H."/>
            <person name="Heuer A."/>
            <person name="Rast P."/>
            <person name="Oberbeckmann S."/>
            <person name="Bunk B."/>
            <person name="Jeske O."/>
            <person name="Meyerdierks A."/>
            <person name="Storesund J.E."/>
            <person name="Kallscheuer N."/>
            <person name="Luecker S."/>
            <person name="Lage O.M."/>
            <person name="Pohl T."/>
            <person name="Merkel B.J."/>
            <person name="Hornburger P."/>
            <person name="Mueller R.-W."/>
            <person name="Bruemmer F."/>
            <person name="Labrenz M."/>
            <person name="Spormann A.M."/>
            <person name="Op den Camp H."/>
            <person name="Overmann J."/>
            <person name="Amann R."/>
            <person name="Jetten M.S.M."/>
            <person name="Mascher T."/>
            <person name="Medema M.H."/>
            <person name="Devos D.P."/>
            <person name="Kaster A.-K."/>
            <person name="Ovreas L."/>
            <person name="Rohde M."/>
            <person name="Galperin M.Y."/>
            <person name="Jogler C."/>
        </authorList>
    </citation>
    <scope>NUCLEOTIDE SEQUENCE [LARGE SCALE GENOMIC DNA]</scope>
    <source>
        <strain evidence="2 3">Enr17</strain>
    </source>
</reference>
<organism evidence="2 3">
    <name type="scientific">Gimesia fumaroli</name>
    <dbReference type="NCBI Taxonomy" id="2527976"/>
    <lineage>
        <taxon>Bacteria</taxon>
        <taxon>Pseudomonadati</taxon>
        <taxon>Planctomycetota</taxon>
        <taxon>Planctomycetia</taxon>
        <taxon>Planctomycetales</taxon>
        <taxon>Planctomycetaceae</taxon>
        <taxon>Gimesia</taxon>
    </lineage>
</organism>
<dbReference type="SMART" id="SM00564">
    <property type="entry name" value="PQQ"/>
    <property type="match status" value="2"/>
</dbReference>
<dbReference type="Pfam" id="PF13360">
    <property type="entry name" value="PQQ_2"/>
    <property type="match status" value="2"/>
</dbReference>
<accession>A0A518IG31</accession>
<evidence type="ECO:0000259" key="1">
    <source>
        <dbReference type="Pfam" id="PF13360"/>
    </source>
</evidence>
<dbReference type="PANTHER" id="PTHR34512">
    <property type="entry name" value="CELL SURFACE PROTEIN"/>
    <property type="match status" value="1"/>
</dbReference>
<dbReference type="AlphaFoldDB" id="A0A518IG31"/>
<name>A0A518IG31_9PLAN</name>